<evidence type="ECO:0000313" key="3">
    <source>
        <dbReference type="EMBL" id="BAU17445.1"/>
    </source>
</evidence>
<name>A0A0S3UIV6_PREIN</name>
<sequence length="293" mass="33086">MKKRLLLCTMAAFALVANVCAQEWKMVVAHTDNTFDTIAVEKVKEVTFFKGNSEIPDPKELGIEFVKISAGSFLMGSPLEEPQRESGEIQHRVELSKDFYMSKYPITFKQYDKFCEATGRQKPDDYTWGRENRPVIDVSWDDAVAFCEWIGCRLPTEAEWEYACKAGTTTPFNTGDNLTTDEANYDGNYPYNNNEKGTYRKKTVPVGTLGKPNAWGLCDMHGNIQEWCSDWYAEYSAADEVVTDPKGPDSGTYRILRGGSWTTRAMQCRSAYRGGIEPSSRLDDAGFRVVLVK</sequence>
<dbReference type="EMBL" id="AP014597">
    <property type="protein sequence ID" value="BAU17445.1"/>
    <property type="molecule type" value="Genomic_DNA"/>
</dbReference>
<evidence type="ECO:0000259" key="2">
    <source>
        <dbReference type="Pfam" id="PF03781"/>
    </source>
</evidence>
<dbReference type="GO" id="GO:0120147">
    <property type="term" value="F:formylglycine-generating oxidase activity"/>
    <property type="evidence" value="ECO:0007669"/>
    <property type="project" value="TreeGrafter"/>
</dbReference>
<feature type="chain" id="PRO_5006619922" description="Sulfatase-modifying factor enzyme-like domain-containing protein" evidence="1">
    <location>
        <begin position="22"/>
        <end position="293"/>
    </location>
</feature>
<feature type="domain" description="Sulfatase-modifying factor enzyme-like" evidence="2">
    <location>
        <begin position="64"/>
        <end position="290"/>
    </location>
</feature>
<evidence type="ECO:0000313" key="4">
    <source>
        <dbReference type="Proteomes" id="UP000217431"/>
    </source>
</evidence>
<keyword evidence="1" id="KW-0732">Signal</keyword>
<dbReference type="Gene3D" id="3.90.1580.10">
    <property type="entry name" value="paralog of FGE (formylglycine-generating enzyme)"/>
    <property type="match status" value="1"/>
</dbReference>
<protein>
    <recommendedName>
        <fullName evidence="2">Sulfatase-modifying factor enzyme-like domain-containing protein</fullName>
    </recommendedName>
</protein>
<dbReference type="InterPro" id="IPR016187">
    <property type="entry name" value="CTDL_fold"/>
</dbReference>
<organism evidence="3 4">
    <name type="scientific">Prevotella intermedia</name>
    <dbReference type="NCBI Taxonomy" id="28131"/>
    <lineage>
        <taxon>Bacteria</taxon>
        <taxon>Pseudomonadati</taxon>
        <taxon>Bacteroidota</taxon>
        <taxon>Bacteroidia</taxon>
        <taxon>Bacteroidales</taxon>
        <taxon>Prevotellaceae</taxon>
        <taxon>Prevotella</taxon>
    </lineage>
</organism>
<dbReference type="Pfam" id="PF03781">
    <property type="entry name" value="FGE-sulfatase"/>
    <property type="match status" value="1"/>
</dbReference>
<feature type="signal peptide" evidence="1">
    <location>
        <begin position="1"/>
        <end position="21"/>
    </location>
</feature>
<dbReference type="STRING" id="28131.BWX40_03935"/>
<accession>A0A0S3UIV6</accession>
<dbReference type="PANTHER" id="PTHR23150">
    <property type="entry name" value="SULFATASE MODIFYING FACTOR 1, 2"/>
    <property type="match status" value="1"/>
</dbReference>
<dbReference type="AlphaFoldDB" id="A0A0S3UIV6"/>
<dbReference type="InterPro" id="IPR005532">
    <property type="entry name" value="SUMF_dom"/>
</dbReference>
<gene>
    <name evidence="3" type="ORF">PIOMA14_I_0937</name>
</gene>
<evidence type="ECO:0000256" key="1">
    <source>
        <dbReference type="SAM" id="SignalP"/>
    </source>
</evidence>
<dbReference type="Proteomes" id="UP000217431">
    <property type="component" value="Chromosome I"/>
</dbReference>
<proteinExistence type="predicted"/>
<dbReference type="SUPFAM" id="SSF56436">
    <property type="entry name" value="C-type lectin-like"/>
    <property type="match status" value="1"/>
</dbReference>
<dbReference type="InterPro" id="IPR051043">
    <property type="entry name" value="Sulfatase_Mod_Factor_Kinase"/>
</dbReference>
<dbReference type="PANTHER" id="PTHR23150:SF19">
    <property type="entry name" value="FORMYLGLYCINE-GENERATING ENZYME"/>
    <property type="match status" value="1"/>
</dbReference>
<dbReference type="InterPro" id="IPR042095">
    <property type="entry name" value="SUMF_sf"/>
</dbReference>
<reference evidence="3 4" key="1">
    <citation type="journal article" date="2016" name="DNA Res.">
        <title>The complete genome sequencing of Prevotella intermedia strain OMA14 and a subsequent fine-scale, intra-species genomic comparison reveal an unusual amplification of conjugative and mobile transposons and identify a novel Prevotella-lineage-specific repeat.</title>
        <authorList>
            <person name="Naito M."/>
            <person name="Ogura Y."/>
            <person name="Itoh T."/>
            <person name="Shoji M."/>
            <person name="Okamoto M."/>
            <person name="Hayashi T."/>
            <person name="Nakayama K."/>
        </authorList>
    </citation>
    <scope>NUCLEOTIDE SEQUENCE [LARGE SCALE GENOMIC DNA]</scope>
    <source>
        <strain evidence="3 4">OMA14</strain>
    </source>
</reference>
<dbReference type="RefSeq" id="WP_096405364.1">
    <property type="nucleotide sequence ID" value="NZ_AP014597.1"/>
</dbReference>